<dbReference type="PROSITE" id="PS50102">
    <property type="entry name" value="RRM"/>
    <property type="match status" value="1"/>
</dbReference>
<evidence type="ECO:0000313" key="5">
    <source>
        <dbReference type="EMBL" id="CAK1593286.1"/>
    </source>
</evidence>
<feature type="region of interest" description="Disordered" evidence="3">
    <location>
        <begin position="1"/>
        <end position="42"/>
    </location>
</feature>
<dbReference type="Pfam" id="PF00076">
    <property type="entry name" value="RRM_1"/>
    <property type="match status" value="1"/>
</dbReference>
<evidence type="ECO:0000259" key="4">
    <source>
        <dbReference type="PROSITE" id="PS50102"/>
    </source>
</evidence>
<dbReference type="InterPro" id="IPR035979">
    <property type="entry name" value="RBD_domain_sf"/>
</dbReference>
<feature type="compositionally biased region" description="Basic residues" evidence="3">
    <location>
        <begin position="12"/>
        <end position="22"/>
    </location>
</feature>
<dbReference type="InterPro" id="IPR000504">
    <property type="entry name" value="RRM_dom"/>
</dbReference>
<evidence type="ECO:0000256" key="3">
    <source>
        <dbReference type="SAM" id="MobiDB-lite"/>
    </source>
</evidence>
<dbReference type="GO" id="GO:0003723">
    <property type="term" value="F:RNA binding"/>
    <property type="evidence" value="ECO:0007669"/>
    <property type="project" value="UniProtKB-UniRule"/>
</dbReference>
<comment type="caution">
    <text evidence="5">The sequence shown here is derived from an EMBL/GenBank/DDBJ whole genome shotgun (WGS) entry which is preliminary data.</text>
</comment>
<feature type="compositionally biased region" description="Basic and acidic residues" evidence="3">
    <location>
        <begin position="151"/>
        <end position="198"/>
    </location>
</feature>
<protein>
    <recommendedName>
        <fullName evidence="4">RRM domain-containing protein</fullName>
    </recommendedName>
</protein>
<dbReference type="AlphaFoldDB" id="A0AAV1LE07"/>
<feature type="domain" description="RRM" evidence="4">
    <location>
        <begin position="209"/>
        <end position="286"/>
    </location>
</feature>
<dbReference type="SUPFAM" id="SSF54928">
    <property type="entry name" value="RNA-binding domain, RBD"/>
    <property type="match status" value="1"/>
</dbReference>
<accession>A0AAV1LE07</accession>
<gene>
    <name evidence="5" type="ORF">PARMNEM_LOCUS13084</name>
</gene>
<keyword evidence="1 2" id="KW-0694">RNA-binding</keyword>
<evidence type="ECO:0000256" key="2">
    <source>
        <dbReference type="PROSITE-ProRule" id="PRU00176"/>
    </source>
</evidence>
<reference evidence="5 6" key="1">
    <citation type="submission" date="2023-11" db="EMBL/GenBank/DDBJ databases">
        <authorList>
            <person name="Hedman E."/>
            <person name="Englund M."/>
            <person name="Stromberg M."/>
            <person name="Nyberg Akerstrom W."/>
            <person name="Nylinder S."/>
            <person name="Jareborg N."/>
            <person name="Kallberg Y."/>
            <person name="Kronander E."/>
        </authorList>
    </citation>
    <scope>NUCLEOTIDE SEQUENCE [LARGE SCALE GENOMIC DNA]</scope>
</reference>
<organism evidence="5 6">
    <name type="scientific">Parnassius mnemosyne</name>
    <name type="common">clouded apollo</name>
    <dbReference type="NCBI Taxonomy" id="213953"/>
    <lineage>
        <taxon>Eukaryota</taxon>
        <taxon>Metazoa</taxon>
        <taxon>Ecdysozoa</taxon>
        <taxon>Arthropoda</taxon>
        <taxon>Hexapoda</taxon>
        <taxon>Insecta</taxon>
        <taxon>Pterygota</taxon>
        <taxon>Neoptera</taxon>
        <taxon>Endopterygota</taxon>
        <taxon>Lepidoptera</taxon>
        <taxon>Glossata</taxon>
        <taxon>Ditrysia</taxon>
        <taxon>Papilionoidea</taxon>
        <taxon>Papilionidae</taxon>
        <taxon>Parnassiinae</taxon>
        <taxon>Parnassini</taxon>
        <taxon>Parnassius</taxon>
        <taxon>Driopa</taxon>
    </lineage>
</organism>
<dbReference type="InterPro" id="IPR012677">
    <property type="entry name" value="Nucleotide-bd_a/b_plait_sf"/>
</dbReference>
<evidence type="ECO:0000256" key="1">
    <source>
        <dbReference type="ARBA" id="ARBA00022884"/>
    </source>
</evidence>
<dbReference type="SMART" id="SM00360">
    <property type="entry name" value="RRM"/>
    <property type="match status" value="1"/>
</dbReference>
<keyword evidence="6" id="KW-1185">Reference proteome</keyword>
<sequence length="341" mass="38648">MPLTEINMKKAAIGKKRKRKSKGKNELSNVVCKNSPDSNNLTQITDIENTESPKTNKKSKSNVGIEQYPILKDEQLIQKFRSVTLTNNQKGRIRQLLRDNLKGTSENLLPDVIHNRMQAILKSTDQLSDSDLRKLRILHNMLKTAIQSDNTQKDKVTDKSKKDSTKNKKQKLETNMNGKKEIENNLEEKEAKKDDKKEVVTKVKGPKRYVVFVGNLPLGINKEKIIEHFSELKDSIKDVRIPKQSEGKKSAIAYVELANEITYELALSKHHSMLENKRVNVLYTAQKKGKISKTEAKSKTAKLVALQKSGKLIGSVPMNRKRSHRRMKMKQAQAKLAAGSA</sequence>
<feature type="region of interest" description="Disordered" evidence="3">
    <location>
        <begin position="146"/>
        <end position="198"/>
    </location>
</feature>
<evidence type="ECO:0000313" key="6">
    <source>
        <dbReference type="Proteomes" id="UP001314205"/>
    </source>
</evidence>
<feature type="compositionally biased region" description="Polar residues" evidence="3">
    <location>
        <begin position="26"/>
        <end position="42"/>
    </location>
</feature>
<proteinExistence type="predicted"/>
<name>A0AAV1LE07_9NEOP</name>
<dbReference type="EMBL" id="CAVLGL010000088">
    <property type="protein sequence ID" value="CAK1593286.1"/>
    <property type="molecule type" value="Genomic_DNA"/>
</dbReference>
<dbReference type="Gene3D" id="3.30.70.330">
    <property type="match status" value="1"/>
</dbReference>
<dbReference type="Proteomes" id="UP001314205">
    <property type="component" value="Unassembled WGS sequence"/>
</dbReference>